<keyword evidence="2" id="KW-1185">Reference proteome</keyword>
<dbReference type="InterPro" id="IPR019647">
    <property type="entry name" value="PhoP_reg_network_YrbL"/>
</dbReference>
<gene>
    <name evidence="1" type="ORF">H9646_04175</name>
</gene>
<evidence type="ECO:0000313" key="1">
    <source>
        <dbReference type="EMBL" id="MBD7959670.1"/>
    </source>
</evidence>
<protein>
    <recommendedName>
        <fullName evidence="3">PhoP regulatory network protein YrbL</fullName>
    </recommendedName>
</protein>
<accession>A0ABR8S898</accession>
<dbReference type="RefSeq" id="WP_191722079.1">
    <property type="nucleotide sequence ID" value="NZ_JACSQK010000002.1"/>
</dbReference>
<evidence type="ECO:0000313" key="2">
    <source>
        <dbReference type="Proteomes" id="UP000634919"/>
    </source>
</evidence>
<dbReference type="Proteomes" id="UP000634919">
    <property type="component" value="Unassembled WGS sequence"/>
</dbReference>
<comment type="caution">
    <text evidence="1">The sequence shown here is derived from an EMBL/GenBank/DDBJ whole genome shotgun (WGS) entry which is preliminary data.</text>
</comment>
<reference evidence="1 2" key="1">
    <citation type="submission" date="2020-08" db="EMBL/GenBank/DDBJ databases">
        <title>A Genomic Blueprint of the Chicken Gut Microbiome.</title>
        <authorList>
            <person name="Gilroy R."/>
            <person name="Ravi A."/>
            <person name="Getino M."/>
            <person name="Pursley I."/>
            <person name="Horton D.L."/>
            <person name="Alikhan N.-F."/>
            <person name="Baker D."/>
            <person name="Gharbi K."/>
            <person name="Hall N."/>
            <person name="Watson M."/>
            <person name="Adriaenssens E.M."/>
            <person name="Foster-Nyarko E."/>
            <person name="Jarju S."/>
            <person name="Secka A."/>
            <person name="Antonio M."/>
            <person name="Oren A."/>
            <person name="Chaudhuri R."/>
            <person name="La Ragione R.M."/>
            <person name="Hildebrand F."/>
            <person name="Pallen M.J."/>
        </authorList>
    </citation>
    <scope>NUCLEOTIDE SEQUENCE [LARGE SCALE GENOMIC DNA]</scope>
    <source>
        <strain evidence="1 2">Sa2CVA6</strain>
    </source>
</reference>
<organism evidence="1 2">
    <name type="scientific">Comamonas avium</name>
    <dbReference type="NCBI Taxonomy" id="2762231"/>
    <lineage>
        <taxon>Bacteria</taxon>
        <taxon>Pseudomonadati</taxon>
        <taxon>Pseudomonadota</taxon>
        <taxon>Betaproteobacteria</taxon>
        <taxon>Burkholderiales</taxon>
        <taxon>Comamonadaceae</taxon>
        <taxon>Comamonas</taxon>
    </lineage>
</organism>
<proteinExistence type="predicted"/>
<sequence length="216" mass="24745">MKSTDQFFELNDLEKIGQGTIKNVYQHPFCEEKIIKVIKPELVADDGGFLKHGKIKRNLYQGIYRQFRREILQYLQLCKNHYRENNYIFPVEIPYGLVATSSGLGLVTEKISAEDGKGWTLEDLAKGPGLQEKHQRALAQFFDDCVRLHIVFGEVNYAGLMYTERRSGRPEFVLVDGVGEKLLIPIRAMSASISGRYVRQVQHKIQQQLNAIAVEK</sequence>
<dbReference type="EMBL" id="JACSQK010000002">
    <property type="protein sequence ID" value="MBD7959670.1"/>
    <property type="molecule type" value="Genomic_DNA"/>
</dbReference>
<name>A0ABR8S898_9BURK</name>
<dbReference type="Pfam" id="PF10707">
    <property type="entry name" value="YrbL-PhoP_reg"/>
    <property type="match status" value="1"/>
</dbReference>
<evidence type="ECO:0008006" key="3">
    <source>
        <dbReference type="Google" id="ProtNLM"/>
    </source>
</evidence>